<dbReference type="PANTHER" id="PTHR44858">
    <property type="entry name" value="TETRATRICOPEPTIDE REPEAT PROTEIN 6"/>
    <property type="match status" value="1"/>
</dbReference>
<dbReference type="InterPro" id="IPR050498">
    <property type="entry name" value="Ycf3"/>
</dbReference>
<dbReference type="Pfam" id="PF13174">
    <property type="entry name" value="TPR_6"/>
    <property type="match status" value="1"/>
</dbReference>
<feature type="repeat" description="TPR" evidence="3">
    <location>
        <begin position="614"/>
        <end position="647"/>
    </location>
</feature>
<keyword evidence="1" id="KW-0677">Repeat</keyword>
<dbReference type="AlphaFoldDB" id="A0A2X4PP31"/>
<dbReference type="InterPro" id="IPR019734">
    <property type="entry name" value="TPR_rpt"/>
</dbReference>
<evidence type="ECO:0000256" key="4">
    <source>
        <dbReference type="SAM" id="MobiDB-lite"/>
    </source>
</evidence>
<evidence type="ECO:0000256" key="3">
    <source>
        <dbReference type="PROSITE-ProRule" id="PRU00339"/>
    </source>
</evidence>
<feature type="repeat" description="TPR" evidence="3">
    <location>
        <begin position="200"/>
        <end position="233"/>
    </location>
</feature>
<reference evidence="5 6" key="1">
    <citation type="submission" date="2018-06" db="EMBL/GenBank/DDBJ databases">
        <authorList>
            <consortium name="Pathogen Informatics"/>
            <person name="Doyle S."/>
        </authorList>
    </citation>
    <scope>NUCLEOTIDE SEQUENCE [LARGE SCALE GENOMIC DNA]</scope>
    <source>
        <strain evidence="5 6">NCTC12858</strain>
    </source>
</reference>
<protein>
    <submittedName>
        <fullName evidence="5">Lipoprotein NlpI</fullName>
    </submittedName>
</protein>
<feature type="compositionally biased region" description="Basic and acidic residues" evidence="4">
    <location>
        <begin position="385"/>
        <end position="397"/>
    </location>
</feature>
<evidence type="ECO:0000313" key="5">
    <source>
        <dbReference type="EMBL" id="SQH73298.1"/>
    </source>
</evidence>
<gene>
    <name evidence="5" type="ORF">NCTC12858_01150</name>
</gene>
<sequence length="691" mass="78203">MQRSLYIRSVLFSLCILLLIPATLLAQIDADRVMRIGRNALYYNDYVVAIGYFNQVIGTRPWLAEPYFYRSIAKLSLEDYSGALGDADSALRQNRFIPGAYLVRGIARQNTQQYEKAEADYRKGLQLAPNNEGLGLNLTNLLLYREQYGAADTAARDLLQYHPQSQAGKLMLAEARWGLQDSITALDLIGAIIKDDSLFAPAYLSRSKIYYQNEKLQEAITDLDQAIAIAPEELNSYVNRGIMRYQNNDIRGAMADYDHVIEEDPEHHLARYNRALLKTYVGSYSKALSDFDVVIRQEPDNHFALYNRGLILSRNSRYNEAIKDFDKVLTAYPDFSICYLARSEAKRGLGKMKDAERDYLTAIKLEEKQQREIKRNPNLPTLKKKQSDNKEESRDERDRNIEKFNLLVMSSDRSKASSEYASKLRGRIQNKDVNINTRELFTLTYYCGINKENLPVSYFDNTVEQLNATSSLPLRLIVCNTNTPINTGQIEFLEQEIKTTSGHTLVSSRIRQGLAYLQMQNHEQAITLFDVILAQDSSFAIAYLGRSIARSRLALADRDNHIGEEQSPLKSESSSILSSNTPQPSLKKPSLIRGQLQQAVSDLDRVILLSPHSAIAYYNRAWILAEQGDSASAISDYTSAIEIYPKFADAYYNRGLLLLSVGKASEGIADLSKAGELGLYEVYSIIKRFNK</sequence>
<dbReference type="PANTHER" id="PTHR44858:SF1">
    <property type="entry name" value="UDP-N-ACETYLGLUCOSAMINE--PEPTIDE N-ACETYLGLUCOSAMINYLTRANSFERASE SPINDLY-RELATED"/>
    <property type="match status" value="1"/>
</dbReference>
<dbReference type="SMART" id="SM00028">
    <property type="entry name" value="TPR"/>
    <property type="match status" value="10"/>
</dbReference>
<evidence type="ECO:0000256" key="2">
    <source>
        <dbReference type="ARBA" id="ARBA00022803"/>
    </source>
</evidence>
<name>A0A2X4PP31_9PORP</name>
<accession>A0A2X4PP31</accession>
<dbReference type="Pfam" id="PF13414">
    <property type="entry name" value="TPR_11"/>
    <property type="match status" value="1"/>
</dbReference>
<keyword evidence="5" id="KW-0449">Lipoprotein</keyword>
<feature type="region of interest" description="Disordered" evidence="4">
    <location>
        <begin position="371"/>
        <end position="397"/>
    </location>
</feature>
<feature type="repeat" description="TPR" evidence="3">
    <location>
        <begin position="234"/>
        <end position="267"/>
    </location>
</feature>
<feature type="region of interest" description="Disordered" evidence="4">
    <location>
        <begin position="564"/>
        <end position="588"/>
    </location>
</feature>
<proteinExistence type="predicted"/>
<evidence type="ECO:0000256" key="1">
    <source>
        <dbReference type="ARBA" id="ARBA00022737"/>
    </source>
</evidence>
<dbReference type="SUPFAM" id="SSF48452">
    <property type="entry name" value="TPR-like"/>
    <property type="match status" value="2"/>
</dbReference>
<dbReference type="KEGG" id="pcre:NCTC12858_01150"/>
<dbReference type="Pfam" id="PF13181">
    <property type="entry name" value="TPR_8"/>
    <property type="match status" value="1"/>
</dbReference>
<dbReference type="Pfam" id="PF13371">
    <property type="entry name" value="TPR_9"/>
    <property type="match status" value="1"/>
</dbReference>
<keyword evidence="6" id="KW-1185">Reference proteome</keyword>
<keyword evidence="2 3" id="KW-0802">TPR repeat</keyword>
<feature type="repeat" description="TPR" evidence="3">
    <location>
        <begin position="302"/>
        <end position="335"/>
    </location>
</feature>
<dbReference type="Proteomes" id="UP000249300">
    <property type="component" value="Chromosome 1"/>
</dbReference>
<organism evidence="5 6">
    <name type="scientific">Porphyromonas crevioricanis</name>
    <dbReference type="NCBI Taxonomy" id="393921"/>
    <lineage>
        <taxon>Bacteria</taxon>
        <taxon>Pseudomonadati</taxon>
        <taxon>Bacteroidota</taxon>
        <taxon>Bacteroidia</taxon>
        <taxon>Bacteroidales</taxon>
        <taxon>Porphyromonadaceae</taxon>
        <taxon>Porphyromonas</taxon>
    </lineage>
</organism>
<feature type="compositionally biased region" description="Low complexity" evidence="4">
    <location>
        <begin position="565"/>
        <end position="579"/>
    </location>
</feature>
<dbReference type="EMBL" id="LS483447">
    <property type="protein sequence ID" value="SQH73298.1"/>
    <property type="molecule type" value="Genomic_DNA"/>
</dbReference>
<evidence type="ECO:0000313" key="6">
    <source>
        <dbReference type="Proteomes" id="UP000249300"/>
    </source>
</evidence>
<feature type="repeat" description="TPR" evidence="3">
    <location>
        <begin position="98"/>
        <end position="131"/>
    </location>
</feature>
<dbReference type="Gene3D" id="1.25.40.10">
    <property type="entry name" value="Tetratricopeptide repeat domain"/>
    <property type="match status" value="4"/>
</dbReference>
<dbReference type="InterPro" id="IPR011990">
    <property type="entry name" value="TPR-like_helical_dom_sf"/>
</dbReference>
<dbReference type="PROSITE" id="PS50005">
    <property type="entry name" value="TPR"/>
    <property type="match status" value="5"/>
</dbReference>
<dbReference type="Pfam" id="PF00515">
    <property type="entry name" value="TPR_1"/>
    <property type="match status" value="1"/>
</dbReference>